<gene>
    <name evidence="1" type="ORF">J2X26_003794</name>
</gene>
<dbReference type="RefSeq" id="WP_307494253.1">
    <property type="nucleotide sequence ID" value="NZ_JAUSVB010000006.1"/>
</dbReference>
<dbReference type="EMBL" id="JAUSVB010000006">
    <property type="protein sequence ID" value="MDQ0375456.1"/>
    <property type="molecule type" value="Genomic_DNA"/>
</dbReference>
<dbReference type="Proteomes" id="UP001239626">
    <property type="component" value="Unassembled WGS sequence"/>
</dbReference>
<evidence type="ECO:0000313" key="2">
    <source>
        <dbReference type="Proteomes" id="UP001239626"/>
    </source>
</evidence>
<accession>A0ABU0EK84</accession>
<comment type="caution">
    <text evidence="1">The sequence shown here is derived from an EMBL/GenBank/DDBJ whole genome shotgun (WGS) entry which is preliminary data.</text>
</comment>
<proteinExistence type="predicted"/>
<sequence>MRFVVLAFGPAVLPAGITLGPVDTATSVQDRALRDGTFDGPASALTGIQVLEASDLDVVLDQLPASGTFEVRPVA</sequence>
<organism evidence="1 2">
    <name type="scientific">Cellulomonas humilata</name>
    <dbReference type="NCBI Taxonomy" id="144055"/>
    <lineage>
        <taxon>Bacteria</taxon>
        <taxon>Bacillati</taxon>
        <taxon>Actinomycetota</taxon>
        <taxon>Actinomycetes</taxon>
        <taxon>Micrococcales</taxon>
        <taxon>Cellulomonadaceae</taxon>
        <taxon>Cellulomonas</taxon>
    </lineage>
</organism>
<evidence type="ECO:0000313" key="1">
    <source>
        <dbReference type="EMBL" id="MDQ0375456.1"/>
    </source>
</evidence>
<keyword evidence="2" id="KW-1185">Reference proteome</keyword>
<name>A0ABU0EK84_9CELL</name>
<reference evidence="1 2" key="1">
    <citation type="submission" date="2023-07" db="EMBL/GenBank/DDBJ databases">
        <title>Sorghum-associated microbial communities from plants grown in Nebraska, USA.</title>
        <authorList>
            <person name="Schachtman D."/>
        </authorList>
    </citation>
    <scope>NUCLEOTIDE SEQUENCE [LARGE SCALE GENOMIC DNA]</scope>
    <source>
        <strain evidence="1 2">BE332</strain>
    </source>
</reference>
<protein>
    <submittedName>
        <fullName evidence="1">Uncharacterized protein</fullName>
    </submittedName>
</protein>